<dbReference type="InterPro" id="IPR051694">
    <property type="entry name" value="Immunoregulatory_rcpt-like"/>
</dbReference>
<dbReference type="CDD" id="cd12087">
    <property type="entry name" value="TM_EGFR-like"/>
    <property type="match status" value="1"/>
</dbReference>
<organism evidence="7 8">
    <name type="scientific">Fusarium poae</name>
    <dbReference type="NCBI Taxonomy" id="36050"/>
    <lineage>
        <taxon>Eukaryota</taxon>
        <taxon>Fungi</taxon>
        <taxon>Dikarya</taxon>
        <taxon>Ascomycota</taxon>
        <taxon>Pezizomycotina</taxon>
        <taxon>Sordariomycetes</taxon>
        <taxon>Hypocreomycetidae</taxon>
        <taxon>Hypocreales</taxon>
        <taxon>Nectriaceae</taxon>
        <taxon>Fusarium</taxon>
    </lineage>
</organism>
<dbReference type="PANTHER" id="PTHR15549">
    <property type="entry name" value="PAIRED IMMUNOGLOBULIN-LIKE TYPE 2 RECEPTOR"/>
    <property type="match status" value="1"/>
</dbReference>
<protein>
    <recommendedName>
        <fullName evidence="9">Ricin B lectin domain-containing protein</fullName>
    </recommendedName>
</protein>
<dbReference type="Proteomes" id="UP000091967">
    <property type="component" value="Unassembled WGS sequence"/>
</dbReference>
<dbReference type="STRING" id="36050.A0A1B8BA98"/>
<proteinExistence type="predicted"/>
<evidence type="ECO:0000256" key="1">
    <source>
        <dbReference type="ARBA" id="ARBA00004167"/>
    </source>
</evidence>
<evidence type="ECO:0000256" key="2">
    <source>
        <dbReference type="ARBA" id="ARBA00022692"/>
    </source>
</evidence>
<dbReference type="SUPFAM" id="SSF50370">
    <property type="entry name" value="Ricin B-like lectins"/>
    <property type="match status" value="1"/>
</dbReference>
<evidence type="ECO:0000256" key="6">
    <source>
        <dbReference type="SAM" id="Phobius"/>
    </source>
</evidence>
<keyword evidence="3 6" id="KW-1133">Transmembrane helix</keyword>
<evidence type="ECO:0000256" key="3">
    <source>
        <dbReference type="ARBA" id="ARBA00022989"/>
    </source>
</evidence>
<accession>A0A1B8BA98</accession>
<dbReference type="PANTHER" id="PTHR15549:SF33">
    <property type="entry name" value="MEMBRANE PROTEIN WSC4, PUTATIVE (AFU_ORTHOLOGUE AFUA_5G09020)-RELATED"/>
    <property type="match status" value="1"/>
</dbReference>
<feature type="region of interest" description="Disordered" evidence="5">
    <location>
        <begin position="261"/>
        <end position="323"/>
    </location>
</feature>
<evidence type="ECO:0008006" key="9">
    <source>
        <dbReference type="Google" id="ProtNLM"/>
    </source>
</evidence>
<evidence type="ECO:0000256" key="5">
    <source>
        <dbReference type="SAM" id="MobiDB-lite"/>
    </source>
</evidence>
<comment type="subcellular location">
    <subcellularLocation>
        <location evidence="1">Membrane</location>
        <topology evidence="1">Single-pass membrane protein</topology>
    </subcellularLocation>
</comment>
<gene>
    <name evidence="7" type="ORF">FPOA_03581</name>
</gene>
<dbReference type="EMBL" id="LYXU01000001">
    <property type="protein sequence ID" value="OBS29642.1"/>
    <property type="molecule type" value="Genomic_DNA"/>
</dbReference>
<evidence type="ECO:0000313" key="8">
    <source>
        <dbReference type="Proteomes" id="UP000091967"/>
    </source>
</evidence>
<dbReference type="InterPro" id="IPR035992">
    <property type="entry name" value="Ricin_B-like_lectins"/>
</dbReference>
<reference evidence="7 8" key="1">
    <citation type="submission" date="2016-06" db="EMBL/GenBank/DDBJ databases">
        <title>Living apart together: crosstalk between the core and supernumerary genomes in a fungal plant pathogen.</title>
        <authorList>
            <person name="Vanheule A."/>
            <person name="Audenaert K."/>
            <person name="Warris S."/>
            <person name="Van De Geest H."/>
            <person name="Schijlen E."/>
            <person name="Hofte M."/>
            <person name="De Saeger S."/>
            <person name="Haesaert G."/>
            <person name="Waalwijk C."/>
            <person name="Van Der Lee T."/>
        </authorList>
    </citation>
    <scope>NUCLEOTIDE SEQUENCE [LARGE SCALE GENOMIC DNA]</scope>
    <source>
        <strain evidence="7 8">2516</strain>
    </source>
</reference>
<dbReference type="AlphaFoldDB" id="A0A1B8BA98"/>
<evidence type="ECO:0000256" key="4">
    <source>
        <dbReference type="ARBA" id="ARBA00023136"/>
    </source>
</evidence>
<feature type="region of interest" description="Disordered" evidence="5">
    <location>
        <begin position="189"/>
        <end position="220"/>
    </location>
</feature>
<comment type="caution">
    <text evidence="7">The sequence shown here is derived from an EMBL/GenBank/DDBJ whole genome shotgun (WGS) entry which is preliminary data.</text>
</comment>
<name>A0A1B8BA98_FUSPO</name>
<dbReference type="GO" id="GO:0071944">
    <property type="term" value="C:cell periphery"/>
    <property type="evidence" value="ECO:0007669"/>
    <property type="project" value="UniProtKB-ARBA"/>
</dbReference>
<feature type="transmembrane region" description="Helical" evidence="6">
    <location>
        <begin position="223"/>
        <end position="250"/>
    </location>
</feature>
<evidence type="ECO:0000313" key="7">
    <source>
        <dbReference type="EMBL" id="OBS29642.1"/>
    </source>
</evidence>
<keyword evidence="8" id="KW-1185">Reference proteome</keyword>
<dbReference type="OMA" id="WYHITES"/>
<keyword evidence="4 6" id="KW-0472">Membrane</keyword>
<keyword evidence="2 6" id="KW-0812">Transmembrane</keyword>
<sequence>MSLFGDEKPATDIDPNVWYHLTEDFVDDYNGSFKSMLQTYKEDSGDDGFRVFPVADRKTYWQFQPINKTAGRYELRCSETTTRKQFAVCYRDFESVENRRTRACLTDSDGGESQQWDVSLWGTNKTGKYLFTNVGNGTEYHLDVIPGDAVFMSPNLDGNQNRQRWLMTSVGDVNDDAYSTVFATPTSESTHVSVTTTDSPDEVATASTSSSSSSSSDSGSSSISGGVIAGIAIGAVLGALAIALLGFFLWRRKRRTSGLPAEISDTMGNHSAPGEDHTRFTGYKAEIDSTPINSTSPAPPAYELSNTEKPVELPAADQRHELS</sequence>
<dbReference type="GO" id="GO:0016020">
    <property type="term" value="C:membrane"/>
    <property type="evidence" value="ECO:0007669"/>
    <property type="project" value="UniProtKB-SubCell"/>
</dbReference>